<protein>
    <submittedName>
        <fullName evidence="6">Lipid-binding serum glycoprotein C-terminal domain-containing protein</fullName>
    </submittedName>
</protein>
<evidence type="ECO:0000259" key="3">
    <source>
        <dbReference type="SMART" id="SM00328"/>
    </source>
</evidence>
<sequence>MRVKVTKYGLDYANKIAAAIVNSELLSLDVPPLEDDFGGGSVSADGIRVTSLLAPNYNYRLIEPNTLVWSMSGGHLTVEGHYKGSVKVLFAPISGSGPFKATANDLQLTVRVLLNTDQSRPKVDIIDCQSNLNDVHLEIGGGIVGWIMNRLEDQIASRLTPKLQALVCERVTNFIEKDVNKKLQTIPIIVKLDDSTQLDYGLMATPAVSSDSLELRHKGEVISADGSALPFKMFKESFDESDVSTKNSKMLHIAVSDRMFNSYLYHSFYSGYRSLVVDKVTSPERAKFLAAQCSATEMCIGNYLADYRQAYGNSNLSAILELTDPAIVEIVDGIGQCKANGSISLLADGRAILTANVSAEVALSVRVDSQVEGTLLKGLISFNSLIVSSAGQSEIASLNDPFLMDYIVDTAKLVVEAEMNAILGAGTPIPMPRGTNLTNAETVFVRNQLLLFCDFEYSPGK</sequence>
<dbReference type="SUPFAM" id="SSF55394">
    <property type="entry name" value="Bactericidal permeability-increasing protein, BPI"/>
    <property type="match status" value="2"/>
</dbReference>
<dbReference type="InterPro" id="IPR032942">
    <property type="entry name" value="BPI/LBP/Plunc"/>
</dbReference>
<comment type="similarity">
    <text evidence="1">Belongs to the BPI/LBP/Plunc superfamily. BPI/LBP family.</text>
</comment>
<dbReference type="AlphaFoldDB" id="A0A914XER2"/>
<evidence type="ECO:0000313" key="6">
    <source>
        <dbReference type="WBParaSite" id="PSAMB.scaffold7372size7752.g29979.t1"/>
    </source>
</evidence>
<dbReference type="GO" id="GO:0005615">
    <property type="term" value="C:extracellular space"/>
    <property type="evidence" value="ECO:0007669"/>
    <property type="project" value="TreeGrafter"/>
</dbReference>
<feature type="domain" description="Lipid-binding serum glycoprotein C-terminal" evidence="4">
    <location>
        <begin position="245"/>
        <end position="453"/>
    </location>
</feature>
<keyword evidence="2" id="KW-1015">Disulfide bond</keyword>
<evidence type="ECO:0000259" key="4">
    <source>
        <dbReference type="SMART" id="SM00329"/>
    </source>
</evidence>
<dbReference type="Pfam" id="PF02886">
    <property type="entry name" value="LBP_BPI_CETP_C"/>
    <property type="match status" value="1"/>
</dbReference>
<dbReference type="SMART" id="SM00329">
    <property type="entry name" value="BPI2"/>
    <property type="match status" value="1"/>
</dbReference>
<dbReference type="PANTHER" id="PTHR10504">
    <property type="entry name" value="BACTERICIDAL PERMEABILITY-INCREASING BPI PROTEIN-RELATED"/>
    <property type="match status" value="1"/>
</dbReference>
<dbReference type="Gene3D" id="3.15.20.10">
    <property type="entry name" value="Bactericidal permeability-increasing protein, domain 2"/>
    <property type="match status" value="1"/>
</dbReference>
<name>A0A914XER2_9BILA</name>
<organism evidence="5 6">
    <name type="scientific">Plectus sambesii</name>
    <dbReference type="NCBI Taxonomy" id="2011161"/>
    <lineage>
        <taxon>Eukaryota</taxon>
        <taxon>Metazoa</taxon>
        <taxon>Ecdysozoa</taxon>
        <taxon>Nematoda</taxon>
        <taxon>Chromadorea</taxon>
        <taxon>Plectida</taxon>
        <taxon>Plectina</taxon>
        <taxon>Plectoidea</taxon>
        <taxon>Plectidae</taxon>
        <taxon>Plectus</taxon>
    </lineage>
</organism>
<dbReference type="Gene3D" id="3.15.10.10">
    <property type="entry name" value="Bactericidal permeability-increasing protein, domain 1"/>
    <property type="match status" value="1"/>
</dbReference>
<dbReference type="InterPro" id="IPR017943">
    <property type="entry name" value="Bactericidal_perm-incr_a/b_dom"/>
</dbReference>
<dbReference type="WBParaSite" id="PSAMB.scaffold7372size7752.g29979.t1">
    <property type="protein sequence ID" value="PSAMB.scaffold7372size7752.g29979.t1"/>
    <property type="gene ID" value="PSAMB.scaffold7372size7752.g29979"/>
</dbReference>
<evidence type="ECO:0000256" key="2">
    <source>
        <dbReference type="ARBA" id="ARBA00023157"/>
    </source>
</evidence>
<feature type="domain" description="Lipid-binding serum glycoprotein N-terminal" evidence="3">
    <location>
        <begin position="4"/>
        <end position="226"/>
    </location>
</feature>
<evidence type="ECO:0000313" key="5">
    <source>
        <dbReference type="Proteomes" id="UP000887566"/>
    </source>
</evidence>
<dbReference type="Proteomes" id="UP000887566">
    <property type="component" value="Unplaced"/>
</dbReference>
<proteinExistence type="inferred from homology"/>
<dbReference type="InterPro" id="IPR001124">
    <property type="entry name" value="Lipid-bd_serum_glycop_C"/>
</dbReference>
<accession>A0A914XER2</accession>
<reference evidence="6" key="1">
    <citation type="submission" date="2022-11" db="UniProtKB">
        <authorList>
            <consortium name="WormBaseParasite"/>
        </authorList>
    </citation>
    <scope>IDENTIFICATION</scope>
</reference>
<dbReference type="InterPro" id="IPR017942">
    <property type="entry name" value="Lipid-bd_serum_glycop_N"/>
</dbReference>
<dbReference type="PANTHER" id="PTHR10504:SF131">
    <property type="entry name" value="BPI2 DOMAIN-CONTAINING PROTEIN"/>
    <property type="match status" value="1"/>
</dbReference>
<dbReference type="GO" id="GO:0008289">
    <property type="term" value="F:lipid binding"/>
    <property type="evidence" value="ECO:0007669"/>
    <property type="project" value="InterPro"/>
</dbReference>
<dbReference type="SMART" id="SM00328">
    <property type="entry name" value="BPI1"/>
    <property type="match status" value="1"/>
</dbReference>
<dbReference type="Pfam" id="PF01273">
    <property type="entry name" value="LBP_BPI_CETP"/>
    <property type="match status" value="1"/>
</dbReference>
<evidence type="ECO:0000256" key="1">
    <source>
        <dbReference type="ARBA" id="ARBA00007292"/>
    </source>
</evidence>
<keyword evidence="5" id="KW-1185">Reference proteome</keyword>